<keyword evidence="1" id="KW-0175">Coiled coil</keyword>
<evidence type="ECO:0000256" key="1">
    <source>
        <dbReference type="SAM" id="Coils"/>
    </source>
</evidence>
<protein>
    <submittedName>
        <fullName evidence="3">Uncharacterized protein</fullName>
    </submittedName>
</protein>
<accession>X1S1H2</accession>
<keyword evidence="2" id="KW-0472">Membrane</keyword>
<evidence type="ECO:0000313" key="3">
    <source>
        <dbReference type="EMBL" id="GAI86733.1"/>
    </source>
</evidence>
<feature type="coiled-coil region" evidence="1">
    <location>
        <begin position="43"/>
        <end position="77"/>
    </location>
</feature>
<organism evidence="3">
    <name type="scientific">marine sediment metagenome</name>
    <dbReference type="NCBI Taxonomy" id="412755"/>
    <lineage>
        <taxon>unclassified sequences</taxon>
        <taxon>metagenomes</taxon>
        <taxon>ecological metagenomes</taxon>
    </lineage>
</organism>
<proteinExistence type="predicted"/>
<name>X1S1H2_9ZZZZ</name>
<dbReference type="EMBL" id="BARW01010043">
    <property type="protein sequence ID" value="GAI86733.1"/>
    <property type="molecule type" value="Genomic_DNA"/>
</dbReference>
<sequence length="205" mass="23743">MKKGCKIPLIIVGTIIGAFILLAIIISIFPPSEEKKQKMAQAKIEFKQDYESLKKSFRELEEAKKELKELKEAERKKAMPKNSIKKIFGVAKKPDDSGIVRIYYTETHCSIDYRFFPLGLFLKYESELGVKLAPKIKKLYETDDQIMTLSIDVISPFQDKYGNITWGLVVSFGFTRGIFNRINWSRFLDNNLLKVAEDVTWYRTP</sequence>
<evidence type="ECO:0000256" key="2">
    <source>
        <dbReference type="SAM" id="Phobius"/>
    </source>
</evidence>
<reference evidence="3" key="1">
    <citation type="journal article" date="2014" name="Front. Microbiol.">
        <title>High frequency of phylogenetically diverse reductive dehalogenase-homologous genes in deep subseafloor sedimentary metagenomes.</title>
        <authorList>
            <person name="Kawai M."/>
            <person name="Futagami T."/>
            <person name="Toyoda A."/>
            <person name="Takaki Y."/>
            <person name="Nishi S."/>
            <person name="Hori S."/>
            <person name="Arai W."/>
            <person name="Tsubouchi T."/>
            <person name="Morono Y."/>
            <person name="Uchiyama I."/>
            <person name="Ito T."/>
            <person name="Fujiyama A."/>
            <person name="Inagaki F."/>
            <person name="Takami H."/>
        </authorList>
    </citation>
    <scope>NUCLEOTIDE SEQUENCE</scope>
    <source>
        <strain evidence="3">Expedition CK06-06</strain>
    </source>
</reference>
<keyword evidence="2" id="KW-1133">Transmembrane helix</keyword>
<comment type="caution">
    <text evidence="3">The sequence shown here is derived from an EMBL/GenBank/DDBJ whole genome shotgun (WGS) entry which is preliminary data.</text>
</comment>
<feature type="transmembrane region" description="Helical" evidence="2">
    <location>
        <begin position="7"/>
        <end position="29"/>
    </location>
</feature>
<keyword evidence="2" id="KW-0812">Transmembrane</keyword>
<gene>
    <name evidence="3" type="ORF">S12H4_19948</name>
</gene>
<dbReference type="AlphaFoldDB" id="X1S1H2"/>